<organism evidence="1 2">
    <name type="scientific">Taxus chinensis</name>
    <name type="common">Chinese yew</name>
    <name type="synonym">Taxus wallichiana var. chinensis</name>
    <dbReference type="NCBI Taxonomy" id="29808"/>
    <lineage>
        <taxon>Eukaryota</taxon>
        <taxon>Viridiplantae</taxon>
        <taxon>Streptophyta</taxon>
        <taxon>Embryophyta</taxon>
        <taxon>Tracheophyta</taxon>
        <taxon>Spermatophyta</taxon>
        <taxon>Pinopsida</taxon>
        <taxon>Pinidae</taxon>
        <taxon>Conifers II</taxon>
        <taxon>Cupressales</taxon>
        <taxon>Taxaceae</taxon>
        <taxon>Taxus</taxon>
    </lineage>
</organism>
<dbReference type="EMBL" id="JAHRHJ020000003">
    <property type="protein sequence ID" value="KAH9320778.1"/>
    <property type="molecule type" value="Genomic_DNA"/>
</dbReference>
<protein>
    <recommendedName>
        <fullName evidence="3">Acylamino-acid-releasing enzyme</fullName>
    </recommendedName>
</protein>
<feature type="non-terminal residue" evidence="1">
    <location>
        <position position="200"/>
    </location>
</feature>
<keyword evidence="2" id="KW-1185">Reference proteome</keyword>
<dbReference type="Proteomes" id="UP000824469">
    <property type="component" value="Unassembled WGS sequence"/>
</dbReference>
<dbReference type="SUPFAM" id="SSF82171">
    <property type="entry name" value="DPP6 N-terminal domain-like"/>
    <property type="match status" value="1"/>
</dbReference>
<dbReference type="PANTHER" id="PTHR43056">
    <property type="entry name" value="PEPTIDASE S9 PROLYL OLIGOPEPTIDASE"/>
    <property type="match status" value="1"/>
</dbReference>
<dbReference type="PANTHER" id="PTHR43056:SF5">
    <property type="entry name" value="PEPTIDASE S9 PROLYL OLIGOPEPTIDASE CATALYTIC DOMAIN-CONTAINING PROTEIN"/>
    <property type="match status" value="1"/>
</dbReference>
<reference evidence="1 2" key="1">
    <citation type="journal article" date="2021" name="Nat. Plants">
        <title>The Taxus genome provides insights into paclitaxel biosynthesis.</title>
        <authorList>
            <person name="Xiong X."/>
            <person name="Gou J."/>
            <person name="Liao Q."/>
            <person name="Li Y."/>
            <person name="Zhou Q."/>
            <person name="Bi G."/>
            <person name="Li C."/>
            <person name="Du R."/>
            <person name="Wang X."/>
            <person name="Sun T."/>
            <person name="Guo L."/>
            <person name="Liang H."/>
            <person name="Lu P."/>
            <person name="Wu Y."/>
            <person name="Zhang Z."/>
            <person name="Ro D.K."/>
            <person name="Shang Y."/>
            <person name="Huang S."/>
            <person name="Yan J."/>
        </authorList>
    </citation>
    <scope>NUCLEOTIDE SEQUENCE [LARGE SCALE GENOMIC DNA]</scope>
    <source>
        <strain evidence="1">Ta-2019</strain>
    </source>
</reference>
<comment type="caution">
    <text evidence="1">The sequence shown here is derived from an EMBL/GenBank/DDBJ whole genome shotgun (WGS) entry which is preliminary data.</text>
</comment>
<gene>
    <name evidence="1" type="ORF">KI387_015417</name>
</gene>
<sequence length="200" mass="22347">HVPVPLTPDYGGPIVRYADGVVDLQLDRYVTVREDHRESKTNPSATIVSVELSGDQMKEPTILVGGSDFYAFPRLTPDGKKMAWIEWSHPNMPWDKAELWVGYLSADGKIEKRVCIAGKDPNLIESPSEPKWSTQGELFFVTSTGRMDSGICTNGSSQRMKCKPCIHWMQNLQGLHGYLAIALMLSSSTRDRITILHART</sequence>
<feature type="non-terminal residue" evidence="1">
    <location>
        <position position="1"/>
    </location>
</feature>
<evidence type="ECO:0008006" key="3">
    <source>
        <dbReference type="Google" id="ProtNLM"/>
    </source>
</evidence>
<accession>A0AA38LD15</accession>
<dbReference type="InterPro" id="IPR050585">
    <property type="entry name" value="Xaa-Pro_dipeptidyl-ppase/CocE"/>
</dbReference>
<dbReference type="AlphaFoldDB" id="A0AA38LD15"/>
<evidence type="ECO:0000313" key="2">
    <source>
        <dbReference type="Proteomes" id="UP000824469"/>
    </source>
</evidence>
<name>A0AA38LD15_TAXCH</name>
<proteinExistence type="predicted"/>
<evidence type="ECO:0000313" key="1">
    <source>
        <dbReference type="EMBL" id="KAH9320778.1"/>
    </source>
</evidence>